<dbReference type="PANTHER" id="PTHR37947:SF1">
    <property type="entry name" value="BLL2462 PROTEIN"/>
    <property type="match status" value="1"/>
</dbReference>
<keyword evidence="1" id="KW-0472">Membrane</keyword>
<keyword evidence="1" id="KW-0812">Transmembrane</keyword>
<dbReference type="EMBL" id="JBHTIB010000012">
    <property type="protein sequence ID" value="MFD0836257.1"/>
    <property type="molecule type" value="Genomic_DNA"/>
</dbReference>
<keyword evidence="1" id="KW-1133">Transmembrane helix</keyword>
<sequence>MSSITLLYIILAGILALAIALFQYYKNEKSMSVLNMLFLFLRFISLFSILLLLINPKFQQVKLSIEKPNLVIAVDNSNSMEHLGQSKKVSNLVENLYNNQDLKEKFNLQFYSFGAQLKPLDQLTFDENQTNINASFNQLSQVYKQTIAPTIVITDGNQTYGSDYAHSHYKQPIYPVICGDTINYVDLKIEQLNVNKYAYLKNKFPVEAILIYNGDASITSKFVVTNGSAVVYNETVNFSKANNSKTLHFSLPANSVGVHVYKATLEPLKSEINTINNSKNFAVEVIDQKTKIALVSEVIHPDLGAFKKSIESNEQRFVSILTVNDAISQINDFQLFILYQPNYKFNKLYEALNAENKNRFVVVGTKTDLNFINKINPGYTYEITNQTESYQAAFNRNYTPFLIDDLDFESFPPLNTHYGMANFSVPFETMLTKTVNGISKNSPLLATFETGSRREAVLFGENIWQWRSQSYLNSKSFQGFDDFIGKLVQYLGTNKLKSRLNVEYQSFYYGNSNVIISAEFFDKNYIFDGRESLKITVKDTKTAFSKTFPLILNTTNYQVDLSSLPPAEYNFTVSATNEKITSSGHFKLLEYNVEQQFLNADVLKLQQLAANTSGKTYFVDHTEKLVNDLLQDDRFATIQKSHKNSLPLIDWKYLLIIIAVSLSVEWFLRKYNGLI</sequence>
<organism evidence="2 3">
    <name type="scientific">Mariniflexile aquimaris</name>
    <dbReference type="NCBI Taxonomy" id="881009"/>
    <lineage>
        <taxon>Bacteria</taxon>
        <taxon>Pseudomonadati</taxon>
        <taxon>Bacteroidota</taxon>
        <taxon>Flavobacteriia</taxon>
        <taxon>Flavobacteriales</taxon>
        <taxon>Flavobacteriaceae</taxon>
        <taxon>Mariniflexile</taxon>
    </lineage>
</organism>
<dbReference type="RefSeq" id="WP_379942157.1">
    <property type="nucleotide sequence ID" value="NZ_JBHTIB010000012.1"/>
</dbReference>
<proteinExistence type="predicted"/>
<feature type="transmembrane region" description="Helical" evidence="1">
    <location>
        <begin position="6"/>
        <end position="25"/>
    </location>
</feature>
<dbReference type="PANTHER" id="PTHR37947">
    <property type="entry name" value="BLL2462 PROTEIN"/>
    <property type="match status" value="1"/>
</dbReference>
<reference evidence="3" key="1">
    <citation type="journal article" date="2019" name="Int. J. Syst. Evol. Microbiol.">
        <title>The Global Catalogue of Microorganisms (GCM) 10K type strain sequencing project: providing services to taxonomists for standard genome sequencing and annotation.</title>
        <authorList>
            <consortium name="The Broad Institute Genomics Platform"/>
            <consortium name="The Broad Institute Genome Sequencing Center for Infectious Disease"/>
            <person name="Wu L."/>
            <person name="Ma J."/>
        </authorList>
    </citation>
    <scope>NUCLEOTIDE SEQUENCE [LARGE SCALE GENOMIC DNA]</scope>
    <source>
        <strain evidence="3">CCUG 60529</strain>
    </source>
</reference>
<gene>
    <name evidence="2" type="ORF">ACFQ0I_10805</name>
</gene>
<name>A0ABW3BVZ0_9FLAO</name>
<keyword evidence="3" id="KW-1185">Reference proteome</keyword>
<comment type="caution">
    <text evidence="2">The sequence shown here is derived from an EMBL/GenBank/DDBJ whole genome shotgun (WGS) entry which is preliminary data.</text>
</comment>
<evidence type="ECO:0000313" key="3">
    <source>
        <dbReference type="Proteomes" id="UP001597011"/>
    </source>
</evidence>
<evidence type="ECO:0000313" key="2">
    <source>
        <dbReference type="EMBL" id="MFD0836257.1"/>
    </source>
</evidence>
<dbReference type="Proteomes" id="UP001597011">
    <property type="component" value="Unassembled WGS sequence"/>
</dbReference>
<protein>
    <submittedName>
        <fullName evidence="2">VWA domain-containing protein</fullName>
    </submittedName>
</protein>
<feature type="transmembrane region" description="Helical" evidence="1">
    <location>
        <begin position="37"/>
        <end position="54"/>
    </location>
</feature>
<evidence type="ECO:0000256" key="1">
    <source>
        <dbReference type="SAM" id="Phobius"/>
    </source>
</evidence>
<dbReference type="SUPFAM" id="SSF53300">
    <property type="entry name" value="vWA-like"/>
    <property type="match status" value="1"/>
</dbReference>
<accession>A0ABW3BVZ0</accession>
<dbReference type="InterPro" id="IPR036465">
    <property type="entry name" value="vWFA_dom_sf"/>
</dbReference>